<evidence type="ECO:0000313" key="3">
    <source>
        <dbReference type="Proteomes" id="UP001596548"/>
    </source>
</evidence>
<dbReference type="Pfam" id="PF14224">
    <property type="entry name" value="DUF4331"/>
    <property type="match status" value="2"/>
</dbReference>
<name>A0ABW2I1X5_9ACTN</name>
<comment type="caution">
    <text evidence="2">The sequence shown here is derived from an EMBL/GenBank/DDBJ whole genome shotgun (WGS) entry which is preliminary data.</text>
</comment>
<gene>
    <name evidence="2" type="ORF">ACFQS1_33290</name>
</gene>
<keyword evidence="3" id="KW-1185">Reference proteome</keyword>
<feature type="region of interest" description="Disordered" evidence="1">
    <location>
        <begin position="345"/>
        <end position="378"/>
    </location>
</feature>
<sequence length="386" mass="41364">MSDHISGPRALAVPIADITDVFAFPSPESPGNLVLVLNTLPFAPPDGRFSDGLIYRFRLRPLTPAGGPPGSAPFGTGAGEWVFDCVFADQSPEAGPQAGLCRTPAGDEVAFPVGDPEGGKGAGVRVFAGPRWDPFILDAPAALRTVATGKLAFTDPSAIFLDGKNVLSIVVELDCAQLLGGRAGLVGVAAETLTRGRLNVRIERTGRPEIKNLLLGPKQFDPVNRDLEIRDIYNMEDAFHLAGGYLGAYRARLNANLTFWDNLDGTVDWPADEHGNHPLTSLVLADHLAVDIGKPYQEHGSFLEIERATLAGHGHTTCGGRTLNDDAMDTFFTLLINAGTGPVIRDGVDRSSRPASRTFRTSRPRIPRPRSHPSTCRRPARTFCCG</sequence>
<proteinExistence type="predicted"/>
<accession>A0ABW2I1X5</accession>
<organism evidence="2 3">
    <name type="scientific">Paractinoplanes rhizophilus</name>
    <dbReference type="NCBI Taxonomy" id="1416877"/>
    <lineage>
        <taxon>Bacteria</taxon>
        <taxon>Bacillati</taxon>
        <taxon>Actinomycetota</taxon>
        <taxon>Actinomycetes</taxon>
        <taxon>Micromonosporales</taxon>
        <taxon>Micromonosporaceae</taxon>
        <taxon>Paractinoplanes</taxon>
    </lineage>
</organism>
<protein>
    <submittedName>
        <fullName evidence="2">DUF4331 family protein</fullName>
    </submittedName>
</protein>
<feature type="compositionally biased region" description="Basic residues" evidence="1">
    <location>
        <begin position="360"/>
        <end position="371"/>
    </location>
</feature>
<dbReference type="Proteomes" id="UP001596548">
    <property type="component" value="Unassembled WGS sequence"/>
</dbReference>
<dbReference type="RefSeq" id="WP_378975981.1">
    <property type="nucleotide sequence ID" value="NZ_JBHTBJ010000039.1"/>
</dbReference>
<evidence type="ECO:0000256" key="1">
    <source>
        <dbReference type="SAM" id="MobiDB-lite"/>
    </source>
</evidence>
<dbReference type="InterPro" id="IPR025566">
    <property type="entry name" value="DUF4331"/>
</dbReference>
<reference evidence="3" key="1">
    <citation type="journal article" date="2019" name="Int. J. Syst. Evol. Microbiol.">
        <title>The Global Catalogue of Microorganisms (GCM) 10K type strain sequencing project: providing services to taxonomists for standard genome sequencing and annotation.</title>
        <authorList>
            <consortium name="The Broad Institute Genomics Platform"/>
            <consortium name="The Broad Institute Genome Sequencing Center for Infectious Disease"/>
            <person name="Wu L."/>
            <person name="Ma J."/>
        </authorList>
    </citation>
    <scope>NUCLEOTIDE SEQUENCE [LARGE SCALE GENOMIC DNA]</scope>
    <source>
        <strain evidence="3">XZYJT-10</strain>
    </source>
</reference>
<dbReference type="EMBL" id="JBHTBJ010000039">
    <property type="protein sequence ID" value="MFC7278865.1"/>
    <property type="molecule type" value="Genomic_DNA"/>
</dbReference>
<evidence type="ECO:0000313" key="2">
    <source>
        <dbReference type="EMBL" id="MFC7278865.1"/>
    </source>
</evidence>